<dbReference type="PANTHER" id="PTHR43798:SF33">
    <property type="entry name" value="HYDROLASE, PUTATIVE (AFU_ORTHOLOGUE AFUA_2G14860)-RELATED"/>
    <property type="match status" value="1"/>
</dbReference>
<proteinExistence type="predicted"/>
<protein>
    <submittedName>
        <fullName evidence="2">Alpha/beta fold hydrolase</fullName>
    </submittedName>
</protein>
<keyword evidence="2" id="KW-0378">Hydrolase</keyword>
<comment type="caution">
    <text evidence="2">The sequence shown here is derived from an EMBL/GenBank/DDBJ whole genome shotgun (WGS) entry which is preliminary data.</text>
</comment>
<dbReference type="Proteomes" id="UP001596138">
    <property type="component" value="Unassembled WGS sequence"/>
</dbReference>
<accession>A0ABW1SYG0</accession>
<dbReference type="InterPro" id="IPR050266">
    <property type="entry name" value="AB_hydrolase_sf"/>
</dbReference>
<dbReference type="GO" id="GO:0016787">
    <property type="term" value="F:hydrolase activity"/>
    <property type="evidence" value="ECO:0007669"/>
    <property type="project" value="UniProtKB-KW"/>
</dbReference>
<evidence type="ECO:0000313" key="2">
    <source>
        <dbReference type="EMBL" id="MFC6237483.1"/>
    </source>
</evidence>
<dbReference type="SUPFAM" id="SSF53474">
    <property type="entry name" value="alpha/beta-Hydrolases"/>
    <property type="match status" value="1"/>
</dbReference>
<name>A0ABW1SYG0_9ACTN</name>
<sequence>MTGMSQELPRTADDLLAAMLPPWPRRDVVLSNGTFSVREAPPLDPSTAEPALFVHGLGGSATNWTDLMALLRDRLDGVAVELPGFGWSPPPRDGDWTPKRSAESLAELIEVRFEGRPVHLFGNSMGGAVAVQLAARRPDLVRTLTLISPALPKTGVRRSNAHLPVIAVPGIGTRLMNRYLQLEPHRRARATVDVCFADPSSVPETRMLEAVAEVKRRDQLPYVADAFLQSLRGLLATYLDRSPEKPWKLAETITCPTLLVYGRRDKLVDPIHAHTKAFPDVRVVVLPHAGHVSQIEQPVLVMEAFRHLL</sequence>
<organism evidence="2 3">
    <name type="scientific">Longivirga aurantiaca</name>
    <dbReference type="NCBI Taxonomy" id="1837743"/>
    <lineage>
        <taxon>Bacteria</taxon>
        <taxon>Bacillati</taxon>
        <taxon>Actinomycetota</taxon>
        <taxon>Actinomycetes</taxon>
        <taxon>Sporichthyales</taxon>
        <taxon>Sporichthyaceae</taxon>
        <taxon>Longivirga</taxon>
    </lineage>
</organism>
<reference evidence="3" key="1">
    <citation type="journal article" date="2019" name="Int. J. Syst. Evol. Microbiol.">
        <title>The Global Catalogue of Microorganisms (GCM) 10K type strain sequencing project: providing services to taxonomists for standard genome sequencing and annotation.</title>
        <authorList>
            <consortium name="The Broad Institute Genomics Platform"/>
            <consortium name="The Broad Institute Genome Sequencing Center for Infectious Disease"/>
            <person name="Wu L."/>
            <person name="Ma J."/>
        </authorList>
    </citation>
    <scope>NUCLEOTIDE SEQUENCE [LARGE SCALE GENOMIC DNA]</scope>
    <source>
        <strain evidence="3">CGMCC 4.7317</strain>
    </source>
</reference>
<dbReference type="Gene3D" id="3.40.50.1820">
    <property type="entry name" value="alpha/beta hydrolase"/>
    <property type="match status" value="1"/>
</dbReference>
<dbReference type="InterPro" id="IPR029058">
    <property type="entry name" value="AB_hydrolase_fold"/>
</dbReference>
<gene>
    <name evidence="2" type="ORF">ACFQGU_06310</name>
</gene>
<keyword evidence="3" id="KW-1185">Reference proteome</keyword>
<evidence type="ECO:0000313" key="3">
    <source>
        <dbReference type="Proteomes" id="UP001596138"/>
    </source>
</evidence>
<dbReference type="PRINTS" id="PR00111">
    <property type="entry name" value="ABHYDROLASE"/>
</dbReference>
<dbReference type="PANTHER" id="PTHR43798">
    <property type="entry name" value="MONOACYLGLYCEROL LIPASE"/>
    <property type="match status" value="1"/>
</dbReference>
<dbReference type="InterPro" id="IPR000073">
    <property type="entry name" value="AB_hydrolase_1"/>
</dbReference>
<evidence type="ECO:0000259" key="1">
    <source>
        <dbReference type="Pfam" id="PF12697"/>
    </source>
</evidence>
<dbReference type="Pfam" id="PF12697">
    <property type="entry name" value="Abhydrolase_6"/>
    <property type="match status" value="1"/>
</dbReference>
<feature type="domain" description="AB hydrolase-1" evidence="1">
    <location>
        <begin position="52"/>
        <end position="303"/>
    </location>
</feature>
<dbReference type="EMBL" id="JBHSTI010000008">
    <property type="protein sequence ID" value="MFC6237483.1"/>
    <property type="molecule type" value="Genomic_DNA"/>
</dbReference>
<dbReference type="RefSeq" id="WP_386764819.1">
    <property type="nucleotide sequence ID" value="NZ_JBHSTI010000008.1"/>
</dbReference>